<dbReference type="GO" id="GO:0006397">
    <property type="term" value="P:mRNA processing"/>
    <property type="evidence" value="ECO:0007669"/>
    <property type="project" value="UniProtKB-KW"/>
</dbReference>
<evidence type="ECO:0000256" key="9">
    <source>
        <dbReference type="ARBA" id="ARBA00023242"/>
    </source>
</evidence>
<dbReference type="GO" id="GO:0044609">
    <property type="term" value="C:DBIRD complex"/>
    <property type="evidence" value="ECO:0007669"/>
    <property type="project" value="TreeGrafter"/>
</dbReference>
<keyword evidence="2" id="KW-0507">mRNA processing</keyword>
<feature type="domain" description="C2H2 AKAP95-type" evidence="14">
    <location>
        <begin position="351"/>
        <end position="373"/>
    </location>
</feature>
<keyword evidence="3" id="KW-0479">Metal-binding</keyword>
<evidence type="ECO:0000313" key="15">
    <source>
        <dbReference type="EMBL" id="NXW13767.1"/>
    </source>
</evidence>
<feature type="compositionally biased region" description="Gly residues" evidence="13">
    <location>
        <begin position="54"/>
        <end position="68"/>
    </location>
</feature>
<protein>
    <recommendedName>
        <fullName evidence="10">DBIRD complex subunit ZNF326</fullName>
    </recommendedName>
    <alternativeName>
        <fullName evidence="11">Zinc finger protein 326</fullName>
    </alternativeName>
</protein>
<evidence type="ECO:0000256" key="10">
    <source>
        <dbReference type="ARBA" id="ARBA00040207"/>
    </source>
</evidence>
<sequence length="504" mass="56799">AEDRDWRFPDTPMHCGVNMPSGSVSDMDRDYGHGGYGGPRSMDSYLNQSYGMESHGGGGGGGGGGGNRFGPYESYDSGSSLGGRDLYRSGYGYNEPEQSRFGGSYGGRFDNSYRNSLDSFGGRNQGGSSWEAPYSRSKLRPGFMEDRGRESYSSYSSFSSPHMKPAPVGSRGRGTPAYPESGFGSRNYDAFGGPSTGRGRGRGVSTESFQILFTRHSFKPFQDHCFKMNALFSTVWVFCPSKLSWLMTMLFTPLKLSSSRTQSLFLLKVMSNRRLVDKEIEVDTSGAVVIYEDFTRDAYDLGYQTFGDGKGEVKSEEEEKRRIEARREKQRRRREKNSEKYGDGYRMAFTCSFCKFRTFEEKEIESHLESAAHQETLDHIQKQTKFDKVVMEFLHECMVNKFKKTAMRKQQTSNQTENAQAAEKDIMEGVTADDHMMKVETVHCSACSVYVPALHSSVQQHLKSPDHTKGKQAYREQIKRESVLTATSILNNPIVKARYELYVK</sequence>
<evidence type="ECO:0000256" key="11">
    <source>
        <dbReference type="ARBA" id="ARBA00043254"/>
    </source>
</evidence>
<organism evidence="15 16">
    <name type="scientific">Circaetus pectoralis</name>
    <name type="common">black-chested snake-eagle</name>
    <dbReference type="NCBI Taxonomy" id="321084"/>
    <lineage>
        <taxon>Eukaryota</taxon>
        <taxon>Metazoa</taxon>
        <taxon>Chordata</taxon>
        <taxon>Craniata</taxon>
        <taxon>Vertebrata</taxon>
        <taxon>Euteleostomi</taxon>
        <taxon>Archelosauria</taxon>
        <taxon>Archosauria</taxon>
        <taxon>Dinosauria</taxon>
        <taxon>Saurischia</taxon>
        <taxon>Theropoda</taxon>
        <taxon>Coelurosauria</taxon>
        <taxon>Aves</taxon>
        <taxon>Neognathae</taxon>
        <taxon>Neoaves</taxon>
        <taxon>Telluraves</taxon>
        <taxon>Accipitrimorphae</taxon>
        <taxon>Accipitriformes</taxon>
        <taxon>Accipitridae</taxon>
        <taxon>Accipitrinae</taxon>
        <taxon>Circaetus</taxon>
    </lineage>
</organism>
<evidence type="ECO:0000313" key="16">
    <source>
        <dbReference type="Proteomes" id="UP000562238"/>
    </source>
</evidence>
<evidence type="ECO:0000259" key="14">
    <source>
        <dbReference type="PROSITE" id="PS51799"/>
    </source>
</evidence>
<dbReference type="PANTHER" id="PTHR12190:SF1">
    <property type="entry name" value="DBIRD COMPLEX SUBUNIT ZNF326"/>
    <property type="match status" value="1"/>
</dbReference>
<evidence type="ECO:0000256" key="1">
    <source>
        <dbReference type="ARBA" id="ARBA00004123"/>
    </source>
</evidence>
<keyword evidence="9" id="KW-0539">Nucleus</keyword>
<evidence type="ECO:0000256" key="5">
    <source>
        <dbReference type="ARBA" id="ARBA00022771"/>
    </source>
</evidence>
<feature type="domain" description="C2H2 AKAP95-type" evidence="14">
    <location>
        <begin position="444"/>
        <end position="467"/>
    </location>
</feature>
<keyword evidence="8" id="KW-0508">mRNA splicing</keyword>
<dbReference type="GO" id="GO:0008270">
    <property type="term" value="F:zinc ion binding"/>
    <property type="evidence" value="ECO:0007669"/>
    <property type="project" value="UniProtKB-KW"/>
</dbReference>
<feature type="region of interest" description="Disordered" evidence="13">
    <location>
        <begin position="314"/>
        <end position="339"/>
    </location>
</feature>
<evidence type="ECO:0000256" key="12">
    <source>
        <dbReference type="PROSITE-ProRule" id="PRU01140"/>
    </source>
</evidence>
<dbReference type="AlphaFoldDB" id="A0A7L3ZJX0"/>
<dbReference type="PROSITE" id="PS51799">
    <property type="entry name" value="ZF_C2H2_AKAP95"/>
    <property type="match status" value="2"/>
</dbReference>
<evidence type="ECO:0000256" key="4">
    <source>
        <dbReference type="ARBA" id="ARBA00022737"/>
    </source>
</evidence>
<dbReference type="PANTHER" id="PTHR12190">
    <property type="entry name" value="A-KINASE ANCHOR PROTEIN AKAP 8"/>
    <property type="match status" value="1"/>
</dbReference>
<keyword evidence="4" id="KW-0677">Repeat</keyword>
<evidence type="ECO:0000256" key="6">
    <source>
        <dbReference type="ARBA" id="ARBA00022833"/>
    </source>
</evidence>
<keyword evidence="7" id="KW-0238">DNA-binding</keyword>
<dbReference type="GO" id="GO:0008380">
    <property type="term" value="P:RNA splicing"/>
    <property type="evidence" value="ECO:0007669"/>
    <property type="project" value="UniProtKB-KW"/>
</dbReference>
<gene>
    <name evidence="15" type="primary">Znf326</name>
    <name evidence="15" type="ORF">CIRPEC_R10713</name>
</gene>
<evidence type="ECO:0000256" key="8">
    <source>
        <dbReference type="ARBA" id="ARBA00023187"/>
    </source>
</evidence>
<comment type="caution">
    <text evidence="15">The sequence shown here is derived from an EMBL/GenBank/DDBJ whole genome shotgun (WGS) entry which is preliminary data.</text>
</comment>
<dbReference type="Pfam" id="PF04988">
    <property type="entry name" value="AKAP95"/>
    <property type="match status" value="1"/>
</dbReference>
<evidence type="ECO:0000256" key="3">
    <source>
        <dbReference type="ARBA" id="ARBA00022723"/>
    </source>
</evidence>
<dbReference type="InterPro" id="IPR034736">
    <property type="entry name" value="ZF_C2H2_AKAP95"/>
</dbReference>
<feature type="non-terminal residue" evidence="15">
    <location>
        <position position="504"/>
    </location>
</feature>
<comment type="subcellular location">
    <subcellularLocation>
        <location evidence="1">Nucleus</location>
    </subcellularLocation>
</comment>
<keyword evidence="6" id="KW-0862">Zinc</keyword>
<evidence type="ECO:0000256" key="7">
    <source>
        <dbReference type="ARBA" id="ARBA00023125"/>
    </source>
</evidence>
<feature type="compositionally biased region" description="Basic and acidic residues" evidence="13">
    <location>
        <begin position="314"/>
        <end position="327"/>
    </location>
</feature>
<dbReference type="EMBL" id="VZZV01000041">
    <property type="protein sequence ID" value="NXW13767.1"/>
    <property type="molecule type" value="Genomic_DNA"/>
</dbReference>
<dbReference type="InterPro" id="IPR007071">
    <property type="entry name" value="AKAP95"/>
</dbReference>
<keyword evidence="16" id="KW-1185">Reference proteome</keyword>
<feature type="non-terminal residue" evidence="15">
    <location>
        <position position="1"/>
    </location>
</feature>
<feature type="region of interest" description="Disordered" evidence="13">
    <location>
        <begin position="154"/>
        <end position="175"/>
    </location>
</feature>
<dbReference type="GO" id="GO:0005634">
    <property type="term" value="C:nucleus"/>
    <property type="evidence" value="ECO:0007669"/>
    <property type="project" value="UniProtKB-SubCell"/>
</dbReference>
<keyword evidence="5 12" id="KW-0863">Zinc-finger</keyword>
<proteinExistence type="inferred from homology"/>
<reference evidence="15 16" key="1">
    <citation type="submission" date="2019-09" db="EMBL/GenBank/DDBJ databases">
        <title>Bird 10,000 Genomes (B10K) Project - Family phase.</title>
        <authorList>
            <person name="Zhang G."/>
        </authorList>
    </citation>
    <scope>NUCLEOTIDE SEQUENCE [LARGE SCALE GENOMIC DNA]</scope>
    <source>
        <strain evidence="15">B10K-DU-010-60</strain>
        <tissue evidence="15">Muscle</tissue>
    </source>
</reference>
<evidence type="ECO:0000256" key="2">
    <source>
        <dbReference type="ARBA" id="ARBA00022664"/>
    </source>
</evidence>
<dbReference type="Proteomes" id="UP000562238">
    <property type="component" value="Unassembled WGS sequence"/>
</dbReference>
<dbReference type="GO" id="GO:0032784">
    <property type="term" value="P:regulation of DNA-templated transcription elongation"/>
    <property type="evidence" value="ECO:0007669"/>
    <property type="project" value="TreeGrafter"/>
</dbReference>
<dbReference type="GO" id="GO:0003677">
    <property type="term" value="F:DNA binding"/>
    <property type="evidence" value="ECO:0007669"/>
    <property type="project" value="UniProtKB-KW"/>
</dbReference>
<name>A0A7L3ZJX0_9AVES</name>
<accession>A0A7L3ZJX0</accession>
<evidence type="ECO:0000256" key="13">
    <source>
        <dbReference type="SAM" id="MobiDB-lite"/>
    </source>
</evidence>
<feature type="region of interest" description="Disordered" evidence="13">
    <location>
        <begin position="1"/>
        <end position="77"/>
    </location>
</feature>
<comment type="similarity">
    <text evidence="12">Belongs to the AKAP95 family.</text>
</comment>